<reference evidence="5 6" key="1">
    <citation type="journal article" date="2016" name="Nat. Commun.">
        <title>Thousands of microbial genomes shed light on interconnected biogeochemical processes in an aquifer system.</title>
        <authorList>
            <person name="Anantharaman K."/>
            <person name="Brown C.T."/>
            <person name="Hug L.A."/>
            <person name="Sharon I."/>
            <person name="Castelle C.J."/>
            <person name="Probst A.J."/>
            <person name="Thomas B.C."/>
            <person name="Singh A."/>
            <person name="Wilkins M.J."/>
            <person name="Karaoz U."/>
            <person name="Brodie E.L."/>
            <person name="Williams K.H."/>
            <person name="Hubbard S.S."/>
            <person name="Banfield J.F."/>
        </authorList>
    </citation>
    <scope>NUCLEOTIDE SEQUENCE [LARGE SCALE GENOMIC DNA]</scope>
</reference>
<dbReference type="EMBL" id="MHSL01000011">
    <property type="protein sequence ID" value="OHA44025.1"/>
    <property type="molecule type" value="Genomic_DNA"/>
</dbReference>
<feature type="domain" description="Bacterial type II secretion system protein E" evidence="4">
    <location>
        <begin position="365"/>
        <end position="379"/>
    </location>
</feature>
<dbReference type="InterPro" id="IPR007831">
    <property type="entry name" value="T2SS_GspE_N"/>
</dbReference>
<name>A0A1G2P6Q4_9BACT</name>
<dbReference type="SUPFAM" id="SSF52540">
    <property type="entry name" value="P-loop containing nucleoside triphosphate hydrolases"/>
    <property type="match status" value="1"/>
</dbReference>
<dbReference type="Proteomes" id="UP000176355">
    <property type="component" value="Unassembled WGS sequence"/>
</dbReference>
<dbReference type="GO" id="GO:0005524">
    <property type="term" value="F:ATP binding"/>
    <property type="evidence" value="ECO:0007669"/>
    <property type="project" value="UniProtKB-KW"/>
</dbReference>
<dbReference type="CDD" id="cd01129">
    <property type="entry name" value="PulE-GspE-like"/>
    <property type="match status" value="1"/>
</dbReference>
<dbReference type="Pfam" id="PF05157">
    <property type="entry name" value="MshEN"/>
    <property type="match status" value="1"/>
</dbReference>
<dbReference type="GO" id="GO:0016887">
    <property type="term" value="F:ATP hydrolysis activity"/>
    <property type="evidence" value="ECO:0007669"/>
    <property type="project" value="TreeGrafter"/>
</dbReference>
<keyword evidence="3" id="KW-0067">ATP-binding</keyword>
<sequence length="564" mass="62559">MSIQFDEEKQKQKLESVRHKEEEDLAQTLSTKYAVPYINLSGVAIATDALRLIDEKTARDLKVAPFSLIGKKVAVGALSPIRAGISQLIQKLKDDGYEPELYIISNDSLEKTWGRYQDLSFAKRTEAGSLEISSEEVSIRAKELATIKDTAVLIKKTIDEKQRLRVSHIMEIILAGALAAEASDIHIEPEESYVRMRYRLDGVLNDVLNFDHDTYNLLSSRIKLLSGLKLNIKSEAQDGRFSVKIGEVDIEIRTSVLPGNYGESIVLRVLNPKTIAVPFEELGMDQKLRDVIALELNKPNGMILTTGPTGSGKTTTLYAFLKKIHTSAVKIITIEDPIEYHLPGIVQTQTDDKEYTFANGLRSSLRQDPDVIMVGEIRDNETADIAINASLTGHLVFSTLHTNDAAGAYPRLIDLGINPKILGSAVTLTMAQRLVRRLCPVCKKKTPPNAIDKEKIEKILKTLPSNEAAPKDWQTFEPVGCAKCNHTGFRGRIGVFEGIKTDEAIEKLINENPSDREIRKLAKPQGLLTMQQDGIIKVLGGVTSLEELARVVDLEQDTEQEIVN</sequence>
<evidence type="ECO:0000313" key="6">
    <source>
        <dbReference type="Proteomes" id="UP000176355"/>
    </source>
</evidence>
<dbReference type="SUPFAM" id="SSF160246">
    <property type="entry name" value="EspE N-terminal domain-like"/>
    <property type="match status" value="1"/>
</dbReference>
<proteinExistence type="inferred from homology"/>
<comment type="similarity">
    <text evidence="1">Belongs to the GSP E family.</text>
</comment>
<dbReference type="InterPro" id="IPR027417">
    <property type="entry name" value="P-loop_NTPase"/>
</dbReference>
<dbReference type="GO" id="GO:0005886">
    <property type="term" value="C:plasma membrane"/>
    <property type="evidence" value="ECO:0007669"/>
    <property type="project" value="TreeGrafter"/>
</dbReference>
<dbReference type="STRING" id="1802333.A3G03_00505"/>
<evidence type="ECO:0000256" key="2">
    <source>
        <dbReference type="ARBA" id="ARBA00022741"/>
    </source>
</evidence>
<evidence type="ECO:0000256" key="3">
    <source>
        <dbReference type="ARBA" id="ARBA00022840"/>
    </source>
</evidence>
<evidence type="ECO:0000256" key="1">
    <source>
        <dbReference type="ARBA" id="ARBA00006611"/>
    </source>
</evidence>
<dbReference type="InterPro" id="IPR037257">
    <property type="entry name" value="T2SS_E_N_sf"/>
</dbReference>
<protein>
    <recommendedName>
        <fullName evidence="4">Bacterial type II secretion system protein E domain-containing protein</fullName>
    </recommendedName>
</protein>
<keyword evidence="2" id="KW-0547">Nucleotide-binding</keyword>
<dbReference type="InterPro" id="IPR001482">
    <property type="entry name" value="T2SS/T4SS_dom"/>
</dbReference>
<comment type="caution">
    <text evidence="5">The sequence shown here is derived from an EMBL/GenBank/DDBJ whole genome shotgun (WGS) entry which is preliminary data.</text>
</comment>
<dbReference type="AlphaFoldDB" id="A0A1G2P6Q4"/>
<dbReference type="Gene3D" id="3.40.50.300">
    <property type="entry name" value="P-loop containing nucleotide triphosphate hydrolases"/>
    <property type="match status" value="1"/>
</dbReference>
<dbReference type="PROSITE" id="PS00662">
    <property type="entry name" value="T2SP_E"/>
    <property type="match status" value="1"/>
</dbReference>
<dbReference type="Pfam" id="PF00437">
    <property type="entry name" value="T2SSE"/>
    <property type="match status" value="1"/>
</dbReference>
<dbReference type="PANTHER" id="PTHR30258:SF1">
    <property type="entry name" value="PROTEIN TRANSPORT PROTEIN HOFB HOMOLOG"/>
    <property type="match status" value="1"/>
</dbReference>
<evidence type="ECO:0000259" key="4">
    <source>
        <dbReference type="PROSITE" id="PS00662"/>
    </source>
</evidence>
<dbReference type="PANTHER" id="PTHR30258">
    <property type="entry name" value="TYPE II SECRETION SYSTEM PROTEIN GSPE-RELATED"/>
    <property type="match status" value="1"/>
</dbReference>
<evidence type="ECO:0000313" key="5">
    <source>
        <dbReference type="EMBL" id="OHA44025.1"/>
    </source>
</evidence>
<accession>A0A1G2P6Q4</accession>
<dbReference type="Gene3D" id="3.30.450.90">
    <property type="match status" value="1"/>
</dbReference>
<gene>
    <name evidence="5" type="ORF">A3G03_00505</name>
</gene>
<organism evidence="5 6">
    <name type="scientific">Candidatus Taylorbacteria bacterium RIFCSPLOWO2_12_FULL_44_15c</name>
    <dbReference type="NCBI Taxonomy" id="1802333"/>
    <lineage>
        <taxon>Bacteria</taxon>
        <taxon>Candidatus Tayloriibacteriota</taxon>
    </lineage>
</organism>